<dbReference type="InterPro" id="IPR017911">
    <property type="entry name" value="MacB-like_ATP-bd"/>
</dbReference>
<accession>A0A0P6Y5Z5</accession>
<dbReference type="PATRIC" id="fig|229921.5.peg.3446"/>
<dbReference type="CDD" id="cd03255">
    <property type="entry name" value="ABC_MJ0796_LolCDE_FtsE"/>
    <property type="match status" value="1"/>
</dbReference>
<keyword evidence="3" id="KW-0547">Nucleotide-binding</keyword>
<comment type="similarity">
    <text evidence="1">Belongs to the ABC transporter superfamily.</text>
</comment>
<dbReference type="Pfam" id="PF00005">
    <property type="entry name" value="ABC_tran"/>
    <property type="match status" value="1"/>
</dbReference>
<protein>
    <submittedName>
        <fullName evidence="6">ABC transporter ATP-binding protein</fullName>
    </submittedName>
</protein>
<dbReference type="InterPro" id="IPR003593">
    <property type="entry name" value="AAA+_ATPase"/>
</dbReference>
<comment type="caution">
    <text evidence="6">The sequence shown here is derived from an EMBL/GenBank/DDBJ whole genome shotgun (WGS) entry which is preliminary data.</text>
</comment>
<dbReference type="Gene3D" id="3.40.50.300">
    <property type="entry name" value="P-loop containing nucleotide triphosphate hydrolases"/>
    <property type="match status" value="1"/>
</dbReference>
<keyword evidence="4 6" id="KW-0067">ATP-binding</keyword>
<keyword evidence="2" id="KW-0813">Transport</keyword>
<dbReference type="SUPFAM" id="SSF52540">
    <property type="entry name" value="P-loop containing nucleoside triphosphate hydrolases"/>
    <property type="match status" value="1"/>
</dbReference>
<organism evidence="6 7">
    <name type="scientific">Levilinea saccharolytica</name>
    <dbReference type="NCBI Taxonomy" id="229921"/>
    <lineage>
        <taxon>Bacteria</taxon>
        <taxon>Bacillati</taxon>
        <taxon>Chloroflexota</taxon>
        <taxon>Anaerolineae</taxon>
        <taxon>Anaerolineales</taxon>
        <taxon>Anaerolineaceae</taxon>
        <taxon>Levilinea</taxon>
    </lineage>
</organism>
<dbReference type="InterPro" id="IPR003439">
    <property type="entry name" value="ABC_transporter-like_ATP-bd"/>
</dbReference>
<dbReference type="PROSITE" id="PS50893">
    <property type="entry name" value="ABC_TRANSPORTER_2"/>
    <property type="match status" value="1"/>
</dbReference>
<evidence type="ECO:0000259" key="5">
    <source>
        <dbReference type="PROSITE" id="PS50893"/>
    </source>
</evidence>
<dbReference type="PROSITE" id="PS00211">
    <property type="entry name" value="ABC_TRANSPORTER_1"/>
    <property type="match status" value="1"/>
</dbReference>
<dbReference type="AlphaFoldDB" id="A0A0P6Y5Z5"/>
<dbReference type="GO" id="GO:0022857">
    <property type="term" value="F:transmembrane transporter activity"/>
    <property type="evidence" value="ECO:0007669"/>
    <property type="project" value="UniProtKB-ARBA"/>
</dbReference>
<evidence type="ECO:0000313" key="6">
    <source>
        <dbReference type="EMBL" id="KPL91781.1"/>
    </source>
</evidence>
<dbReference type="EMBL" id="LGCM01000002">
    <property type="protein sequence ID" value="KPL91781.1"/>
    <property type="molecule type" value="Genomic_DNA"/>
</dbReference>
<dbReference type="GO" id="GO:0005524">
    <property type="term" value="F:ATP binding"/>
    <property type="evidence" value="ECO:0007669"/>
    <property type="project" value="UniProtKB-KW"/>
</dbReference>
<evidence type="ECO:0000256" key="3">
    <source>
        <dbReference type="ARBA" id="ARBA00022741"/>
    </source>
</evidence>
<dbReference type="GO" id="GO:0016887">
    <property type="term" value="F:ATP hydrolysis activity"/>
    <property type="evidence" value="ECO:0007669"/>
    <property type="project" value="InterPro"/>
</dbReference>
<feature type="domain" description="ABC transporter" evidence="5">
    <location>
        <begin position="4"/>
        <end position="226"/>
    </location>
</feature>
<evidence type="ECO:0000256" key="1">
    <source>
        <dbReference type="ARBA" id="ARBA00005417"/>
    </source>
</evidence>
<dbReference type="RefSeq" id="WP_062417999.1">
    <property type="nucleotide sequence ID" value="NZ_DF967974.1"/>
</dbReference>
<dbReference type="OrthoDB" id="9804270at2"/>
<dbReference type="GO" id="GO:0098796">
    <property type="term" value="C:membrane protein complex"/>
    <property type="evidence" value="ECO:0007669"/>
    <property type="project" value="UniProtKB-ARBA"/>
</dbReference>
<sequence length="226" mass="24765">MTFLRLEGLSKAYTEGGKRRVVLNAVNLSVERSSLTAILGKSGSGKTTLLNLISGIDTADSGQVWVEGLELTRLSDQERTLFRREKIGFIFQFFNLIPTLTVWENLTLPLALNGRMNAAGKARAEQLLAEVGLGGRQATYPDRLSGGEQQRVAIARALVHDPLLVLADEPTGNLDEDSGGQIMELLNRLTRENGKNLFLVTHSLEAAAYADRRLRMHEGHLEEAAA</sequence>
<evidence type="ECO:0000313" key="7">
    <source>
        <dbReference type="Proteomes" id="UP000050501"/>
    </source>
</evidence>
<evidence type="ECO:0000256" key="4">
    <source>
        <dbReference type="ARBA" id="ARBA00022840"/>
    </source>
</evidence>
<dbReference type="PANTHER" id="PTHR42798">
    <property type="entry name" value="LIPOPROTEIN-RELEASING SYSTEM ATP-BINDING PROTEIN LOLD"/>
    <property type="match status" value="1"/>
</dbReference>
<dbReference type="STRING" id="229921.ADN01_00400"/>
<dbReference type="InterPro" id="IPR027417">
    <property type="entry name" value="P-loop_NTPase"/>
</dbReference>
<reference evidence="6 7" key="1">
    <citation type="submission" date="2015-07" db="EMBL/GenBank/DDBJ databases">
        <title>Genome sequence of Levilinea saccharolytica DSM 16555.</title>
        <authorList>
            <person name="Hemp J."/>
            <person name="Ward L.M."/>
            <person name="Pace L.A."/>
            <person name="Fischer W.W."/>
        </authorList>
    </citation>
    <scope>NUCLEOTIDE SEQUENCE [LARGE SCALE GENOMIC DNA]</scope>
    <source>
        <strain evidence="6 7">KIBI-1</strain>
    </source>
</reference>
<dbReference type="SMART" id="SM00382">
    <property type="entry name" value="AAA"/>
    <property type="match status" value="1"/>
</dbReference>
<dbReference type="PANTHER" id="PTHR42798:SF7">
    <property type="entry name" value="ALPHA-D-RIBOSE 1-METHYLPHOSPHONATE 5-TRIPHOSPHATE SYNTHASE SUBUNIT PHNL"/>
    <property type="match status" value="1"/>
</dbReference>
<name>A0A0P6Y5Z5_9CHLR</name>
<keyword evidence="7" id="KW-1185">Reference proteome</keyword>
<dbReference type="InterPro" id="IPR017871">
    <property type="entry name" value="ABC_transporter-like_CS"/>
</dbReference>
<evidence type="ECO:0000256" key="2">
    <source>
        <dbReference type="ARBA" id="ARBA00022448"/>
    </source>
</evidence>
<proteinExistence type="inferred from homology"/>
<gene>
    <name evidence="6" type="ORF">ADN01_00400</name>
</gene>
<dbReference type="Proteomes" id="UP000050501">
    <property type="component" value="Unassembled WGS sequence"/>
</dbReference>
<dbReference type="FunFam" id="3.40.50.300:FF:000032">
    <property type="entry name" value="Export ABC transporter ATP-binding protein"/>
    <property type="match status" value="1"/>
</dbReference>